<evidence type="ECO:0000313" key="5">
    <source>
        <dbReference type="EMBL" id="GJN11521.1"/>
    </source>
</evidence>
<evidence type="ECO:0000256" key="1">
    <source>
        <dbReference type="ARBA" id="ARBA00022729"/>
    </source>
</evidence>
<protein>
    <recommendedName>
        <fullName evidence="4">Gnk2-homologous domain-containing protein</fullName>
    </recommendedName>
</protein>
<keyword evidence="1 3" id="KW-0732">Signal</keyword>
<comment type="caution">
    <text evidence="5">The sequence shown here is derived from an EMBL/GenBank/DDBJ whole genome shotgun (WGS) entry which is preliminary data.</text>
</comment>
<evidence type="ECO:0000256" key="2">
    <source>
        <dbReference type="ARBA" id="ARBA00022737"/>
    </source>
</evidence>
<dbReference type="EMBL" id="BQKI01000018">
    <property type="protein sequence ID" value="GJN11521.1"/>
    <property type="molecule type" value="Genomic_DNA"/>
</dbReference>
<dbReference type="InterPro" id="IPR002902">
    <property type="entry name" value="GNK2"/>
</dbReference>
<feature type="domain" description="Gnk2-homologous" evidence="4">
    <location>
        <begin position="173"/>
        <end position="285"/>
    </location>
</feature>
<dbReference type="PROSITE" id="PS51473">
    <property type="entry name" value="GNK2"/>
    <property type="match status" value="2"/>
</dbReference>
<keyword evidence="2" id="KW-0677">Repeat</keyword>
<dbReference type="FunFam" id="3.30.430.20:FF:000006">
    <property type="entry name" value="Receptor-like serine-threonine protein kinase"/>
    <property type="match status" value="1"/>
</dbReference>
<dbReference type="Pfam" id="PF01657">
    <property type="entry name" value="Stress-antifung"/>
    <property type="match status" value="2"/>
</dbReference>
<dbReference type="Proteomes" id="UP001054889">
    <property type="component" value="Unassembled WGS sequence"/>
</dbReference>
<dbReference type="AlphaFoldDB" id="A0AAV5DM53"/>
<accession>A0AAV5DM53</accession>
<feature type="domain" description="Gnk2-homologous" evidence="4">
    <location>
        <begin position="32"/>
        <end position="136"/>
    </location>
</feature>
<name>A0AAV5DM53_ELECO</name>
<gene>
    <name evidence="5" type="primary">ga29720</name>
    <name evidence="5" type="ORF">PR202_ga29720</name>
</gene>
<dbReference type="Gene3D" id="3.30.430.20">
    <property type="entry name" value="Gnk2 domain, C-X8-C-X2-C motif"/>
    <property type="match status" value="2"/>
</dbReference>
<reference evidence="5" key="2">
    <citation type="submission" date="2021-12" db="EMBL/GenBank/DDBJ databases">
        <title>Resequencing data analysis of finger millet.</title>
        <authorList>
            <person name="Hatakeyama M."/>
            <person name="Aluri S."/>
            <person name="Balachadran M.T."/>
            <person name="Sivarajan S.R."/>
            <person name="Poveda L."/>
            <person name="Shimizu-Inatsugi R."/>
            <person name="Schlapbach R."/>
            <person name="Sreeman S.M."/>
            <person name="Shimizu K.K."/>
        </authorList>
    </citation>
    <scope>NUCLEOTIDE SEQUENCE</scope>
</reference>
<dbReference type="InterPro" id="IPR038408">
    <property type="entry name" value="GNK2_sf"/>
</dbReference>
<dbReference type="CDD" id="cd23509">
    <property type="entry name" value="Gnk2-like"/>
    <property type="match status" value="2"/>
</dbReference>
<feature type="chain" id="PRO_5043618752" description="Gnk2-homologous domain-containing protein" evidence="3">
    <location>
        <begin position="32"/>
        <end position="322"/>
    </location>
</feature>
<feature type="signal peptide" evidence="3">
    <location>
        <begin position="1"/>
        <end position="31"/>
    </location>
</feature>
<sequence length="322" mass="34721">MATHHRRHHHRPSYLAVSLLLPFLLVTLTAGDPFGQSCDTNFNYTANSSYQANMKNLSTTLPKTISSSQKLFATSMIGAVPDVVYALALCRGDTNASTCESCVATAFQDAQELCAFNRGATLFYDPCLLRYSYRNFLAFINGGGDEFIILKPMRNVSTSGNKYQATVAVLDNSNEVLILLNTQNVSAPSKVFDAAVGVLVNATADYAAKADNPRKFGSGVAGFQTFDGQNPRIYGLAQCTPDMAPADCRTCLADVIQAGSKYFSGSQGGRIIGVRCNYRYELYNFLAGSPLLQLPEPDVRAPAPATGGGEFLGHSLQFKNLT</sequence>
<evidence type="ECO:0000256" key="3">
    <source>
        <dbReference type="SAM" id="SignalP"/>
    </source>
</evidence>
<evidence type="ECO:0000259" key="4">
    <source>
        <dbReference type="PROSITE" id="PS51473"/>
    </source>
</evidence>
<proteinExistence type="predicted"/>
<reference evidence="5" key="1">
    <citation type="journal article" date="2018" name="DNA Res.">
        <title>Multiple hybrid de novo genome assembly of finger millet, an orphan allotetraploid crop.</title>
        <authorList>
            <person name="Hatakeyama M."/>
            <person name="Aluri S."/>
            <person name="Balachadran M.T."/>
            <person name="Sivarajan S.R."/>
            <person name="Patrignani A."/>
            <person name="Gruter S."/>
            <person name="Poveda L."/>
            <person name="Shimizu-Inatsugi R."/>
            <person name="Baeten J."/>
            <person name="Francoijs K.J."/>
            <person name="Nataraja K.N."/>
            <person name="Reddy Y.A.N."/>
            <person name="Phadnis S."/>
            <person name="Ravikumar R.L."/>
            <person name="Schlapbach R."/>
            <person name="Sreeman S.M."/>
            <person name="Shimizu K.K."/>
        </authorList>
    </citation>
    <scope>NUCLEOTIDE SEQUENCE</scope>
</reference>
<evidence type="ECO:0000313" key="6">
    <source>
        <dbReference type="Proteomes" id="UP001054889"/>
    </source>
</evidence>
<dbReference type="FunFam" id="3.30.430.20:FF:000004">
    <property type="entry name" value="Receptor-like serine-threonine protein kinase"/>
    <property type="match status" value="1"/>
</dbReference>
<organism evidence="5 6">
    <name type="scientific">Eleusine coracana subsp. coracana</name>
    <dbReference type="NCBI Taxonomy" id="191504"/>
    <lineage>
        <taxon>Eukaryota</taxon>
        <taxon>Viridiplantae</taxon>
        <taxon>Streptophyta</taxon>
        <taxon>Embryophyta</taxon>
        <taxon>Tracheophyta</taxon>
        <taxon>Spermatophyta</taxon>
        <taxon>Magnoliopsida</taxon>
        <taxon>Liliopsida</taxon>
        <taxon>Poales</taxon>
        <taxon>Poaceae</taxon>
        <taxon>PACMAD clade</taxon>
        <taxon>Chloridoideae</taxon>
        <taxon>Cynodonteae</taxon>
        <taxon>Eleusininae</taxon>
        <taxon>Eleusine</taxon>
    </lineage>
</organism>
<keyword evidence="6" id="KW-1185">Reference proteome</keyword>
<dbReference type="PANTHER" id="PTHR32099:SF42">
    <property type="entry name" value="CYSTEINE-RICH RECEPTOR-LIKE PROTEIN KINASE 9-RELATED"/>
    <property type="match status" value="1"/>
</dbReference>
<dbReference type="PANTHER" id="PTHR32099">
    <property type="entry name" value="CYSTEINE-RICH REPEAT SECRETORY PROTEIN"/>
    <property type="match status" value="1"/>
</dbReference>